<evidence type="ECO:0000313" key="3">
    <source>
        <dbReference type="EMBL" id="CAI8035886.1"/>
    </source>
</evidence>
<dbReference type="Pfam" id="PF13378">
    <property type="entry name" value="MR_MLE_C"/>
    <property type="match status" value="1"/>
</dbReference>
<organism evidence="3 4">
    <name type="scientific">Geodia barretti</name>
    <name type="common">Barrett's horny sponge</name>
    <dbReference type="NCBI Taxonomy" id="519541"/>
    <lineage>
        <taxon>Eukaryota</taxon>
        <taxon>Metazoa</taxon>
        <taxon>Porifera</taxon>
        <taxon>Demospongiae</taxon>
        <taxon>Heteroscleromorpha</taxon>
        <taxon>Tetractinellida</taxon>
        <taxon>Astrophorina</taxon>
        <taxon>Geodiidae</taxon>
        <taxon>Geodia</taxon>
    </lineage>
</organism>
<dbReference type="PANTHER" id="PTHR48080">
    <property type="entry name" value="D-GALACTONATE DEHYDRATASE-RELATED"/>
    <property type="match status" value="1"/>
</dbReference>
<evidence type="ECO:0000256" key="1">
    <source>
        <dbReference type="ARBA" id="ARBA00023239"/>
    </source>
</evidence>
<dbReference type="GO" id="GO:0016829">
    <property type="term" value="F:lyase activity"/>
    <property type="evidence" value="ECO:0007669"/>
    <property type="project" value="UniProtKB-KW"/>
</dbReference>
<accession>A0AA35SW65</accession>
<dbReference type="PANTHER" id="PTHR48080:SF2">
    <property type="entry name" value="D-GALACTONATE DEHYDRATASE"/>
    <property type="match status" value="1"/>
</dbReference>
<dbReference type="SMART" id="SM00922">
    <property type="entry name" value="MR_MLE"/>
    <property type="match status" value="1"/>
</dbReference>
<keyword evidence="1" id="KW-0456">Lyase</keyword>
<proteinExistence type="predicted"/>
<dbReference type="Pfam" id="PF02746">
    <property type="entry name" value="MR_MLE_N"/>
    <property type="match status" value="1"/>
</dbReference>
<feature type="domain" description="Mandelate racemase/muconate lactonizing enzyme C-terminal" evidence="2">
    <location>
        <begin position="131"/>
        <end position="217"/>
    </location>
</feature>
<sequence>MTSKTFLVHPGKAKNLCFVKIETDEGIYGWGECYTQSDRDVQITAHVDQLKRYLIGRDPTNIKHFTQMAFDDFAGRRGSMDYYCAISGLEHAMWDIAGKAYGAPVHKLIGGACRDKIRVYANGWSGGNPTPDSLAERASEVIEAGFTALKFDPIPGRWRTYVSKDVERAAVENDSLPCTPSASPTKSEQYRPFWFEEPILAENIPALASVRQKINIPVVTGEELYTKFEFREVFERQAADILNPDVCNVGGILELKEMRRWRSRTS</sequence>
<dbReference type="InterPro" id="IPR029017">
    <property type="entry name" value="Enolase-like_N"/>
</dbReference>
<reference evidence="3" key="1">
    <citation type="submission" date="2023-03" db="EMBL/GenBank/DDBJ databases">
        <authorList>
            <person name="Steffen K."/>
            <person name="Cardenas P."/>
        </authorList>
    </citation>
    <scope>NUCLEOTIDE SEQUENCE</scope>
</reference>
<evidence type="ECO:0000259" key="2">
    <source>
        <dbReference type="SMART" id="SM00922"/>
    </source>
</evidence>
<dbReference type="InterPro" id="IPR034593">
    <property type="entry name" value="DgoD-like"/>
</dbReference>
<dbReference type="SUPFAM" id="SSF51604">
    <property type="entry name" value="Enolase C-terminal domain-like"/>
    <property type="match status" value="1"/>
</dbReference>
<dbReference type="Gene3D" id="3.30.390.10">
    <property type="entry name" value="Enolase-like, N-terminal domain"/>
    <property type="match status" value="1"/>
</dbReference>
<evidence type="ECO:0000313" key="4">
    <source>
        <dbReference type="Proteomes" id="UP001174909"/>
    </source>
</evidence>
<dbReference type="Proteomes" id="UP001174909">
    <property type="component" value="Unassembled WGS sequence"/>
</dbReference>
<dbReference type="SUPFAM" id="SSF54826">
    <property type="entry name" value="Enolase N-terminal domain-like"/>
    <property type="match status" value="1"/>
</dbReference>
<dbReference type="InterPro" id="IPR029065">
    <property type="entry name" value="Enolase_C-like"/>
</dbReference>
<dbReference type="InterPro" id="IPR013341">
    <property type="entry name" value="Mandelate_racemase_N_dom"/>
</dbReference>
<dbReference type="CDD" id="cd03316">
    <property type="entry name" value="MR_like"/>
    <property type="match status" value="1"/>
</dbReference>
<dbReference type="AlphaFoldDB" id="A0AA35SW65"/>
<protein>
    <submittedName>
        <fullName evidence="3">D-galactonate dehydratase</fullName>
    </submittedName>
</protein>
<comment type="caution">
    <text evidence="3">The sequence shown here is derived from an EMBL/GenBank/DDBJ whole genome shotgun (WGS) entry which is preliminary data.</text>
</comment>
<keyword evidence="4" id="KW-1185">Reference proteome</keyword>
<dbReference type="EMBL" id="CASHTH010002829">
    <property type="protein sequence ID" value="CAI8035886.1"/>
    <property type="molecule type" value="Genomic_DNA"/>
</dbReference>
<name>A0AA35SW65_GEOBA</name>
<dbReference type="InterPro" id="IPR013342">
    <property type="entry name" value="Mandelate_racemase_C"/>
</dbReference>
<dbReference type="InterPro" id="IPR036849">
    <property type="entry name" value="Enolase-like_C_sf"/>
</dbReference>
<dbReference type="Gene3D" id="3.20.20.120">
    <property type="entry name" value="Enolase-like C-terminal domain"/>
    <property type="match status" value="2"/>
</dbReference>
<gene>
    <name evidence="3" type="ORF">GBAR_LOCUS20136</name>
</gene>